<evidence type="ECO:0000313" key="2">
    <source>
        <dbReference type="Proteomes" id="UP001162992"/>
    </source>
</evidence>
<dbReference type="Proteomes" id="UP001162992">
    <property type="component" value="Chromosome 6"/>
</dbReference>
<dbReference type="EMBL" id="CM055097">
    <property type="protein sequence ID" value="KAJ7552619.1"/>
    <property type="molecule type" value="Genomic_DNA"/>
</dbReference>
<keyword evidence="2" id="KW-1185">Reference proteome</keyword>
<proteinExistence type="predicted"/>
<sequence length="362" mass="40535">MAGESVEEAMEAVGLSEDAGHDLRLDQATFFRCVKDGNLHSLQALLNNRKLDVNAYNEDGVTALHLAVYEYEQRRNLEIAETLIKHGANVCLKAAATRSTHKVAFVRHDSKKLHSDTLLATKKVDFDQKPPLLIALELKSSLYLKGWEYRHWDAMLLLLADASLKYYTNKGVRATTVARDVFVDVQEGWESVFHSEKHELVEIWAEGKHLVALKLLLTSASKILKLNIEAENAATSLSSRIELKDASFNIVKIMVRFIYIGKVEPQLMVQRGIDIFLASHKYGVESLKALCEAEIVATQENWIKLLSAATDCDSEILAVKCADSIKRTMELRQENTTFFKRSFSESLDAPGQLFHGPGNSSS</sequence>
<organism evidence="1 2">
    <name type="scientific">Diphasiastrum complanatum</name>
    <name type="common">Issler's clubmoss</name>
    <name type="synonym">Lycopodium complanatum</name>
    <dbReference type="NCBI Taxonomy" id="34168"/>
    <lineage>
        <taxon>Eukaryota</taxon>
        <taxon>Viridiplantae</taxon>
        <taxon>Streptophyta</taxon>
        <taxon>Embryophyta</taxon>
        <taxon>Tracheophyta</taxon>
        <taxon>Lycopodiopsida</taxon>
        <taxon>Lycopodiales</taxon>
        <taxon>Lycopodiaceae</taxon>
        <taxon>Lycopodioideae</taxon>
        <taxon>Diphasiastrum</taxon>
    </lineage>
</organism>
<gene>
    <name evidence="1" type="ORF">O6H91_06G062100</name>
</gene>
<accession>A0ACC2DEE9</accession>
<name>A0ACC2DEE9_DIPCM</name>
<evidence type="ECO:0000313" key="1">
    <source>
        <dbReference type="EMBL" id="KAJ7552619.1"/>
    </source>
</evidence>
<reference evidence="2" key="1">
    <citation type="journal article" date="2024" name="Proc. Natl. Acad. Sci. U.S.A.">
        <title>Extraordinary preservation of gene collinearity over three hundred million years revealed in homosporous lycophytes.</title>
        <authorList>
            <person name="Li C."/>
            <person name="Wickell D."/>
            <person name="Kuo L.Y."/>
            <person name="Chen X."/>
            <person name="Nie B."/>
            <person name="Liao X."/>
            <person name="Peng D."/>
            <person name="Ji J."/>
            <person name="Jenkins J."/>
            <person name="Williams M."/>
            <person name="Shu S."/>
            <person name="Plott C."/>
            <person name="Barry K."/>
            <person name="Rajasekar S."/>
            <person name="Grimwood J."/>
            <person name="Han X."/>
            <person name="Sun S."/>
            <person name="Hou Z."/>
            <person name="He W."/>
            <person name="Dai G."/>
            <person name="Sun C."/>
            <person name="Schmutz J."/>
            <person name="Leebens-Mack J.H."/>
            <person name="Li F.W."/>
            <person name="Wang L."/>
        </authorList>
    </citation>
    <scope>NUCLEOTIDE SEQUENCE [LARGE SCALE GENOMIC DNA]</scope>
    <source>
        <strain evidence="2">cv. PW_Plant_1</strain>
    </source>
</reference>
<protein>
    <submittedName>
        <fullName evidence="1">Uncharacterized protein</fullName>
    </submittedName>
</protein>
<comment type="caution">
    <text evidence="1">The sequence shown here is derived from an EMBL/GenBank/DDBJ whole genome shotgun (WGS) entry which is preliminary data.</text>
</comment>